<gene>
    <name evidence="2" type="ORF">RND81_10G056800</name>
</gene>
<evidence type="ECO:0000256" key="1">
    <source>
        <dbReference type="SAM" id="MobiDB-lite"/>
    </source>
</evidence>
<reference evidence="2" key="1">
    <citation type="submission" date="2024-03" db="EMBL/GenBank/DDBJ databases">
        <title>WGS assembly of Saponaria officinalis var. Norfolk2.</title>
        <authorList>
            <person name="Jenkins J."/>
            <person name="Shu S."/>
            <person name="Grimwood J."/>
            <person name="Barry K."/>
            <person name="Goodstein D."/>
            <person name="Schmutz J."/>
            <person name="Leebens-Mack J."/>
            <person name="Osbourn A."/>
        </authorList>
    </citation>
    <scope>NUCLEOTIDE SEQUENCE [LARGE SCALE GENOMIC DNA]</scope>
    <source>
        <strain evidence="2">JIC</strain>
    </source>
</reference>
<proteinExistence type="predicted"/>
<protein>
    <submittedName>
        <fullName evidence="2">Uncharacterized protein</fullName>
    </submittedName>
</protein>
<sequence>MKSIAKFIKGRKVHLYSLEVKPSNPSDFRSTASIKDDRKPPPKSSDGAKRDDNYVRHQCKTANLSSHQRHRLSRHSVALTCRPLIHLVDLFVTGECHQNPHRLIGGGSQLSLSSFLHLTPTTLVIDPFPLPTSLPSVFTPPFLILHLHMLSISCFN</sequence>
<accession>A0AAW1HZD5</accession>
<name>A0AAW1HZD5_SAPOF</name>
<dbReference type="EMBL" id="JBDFQZ010000010">
    <property type="protein sequence ID" value="KAK9682190.1"/>
    <property type="molecule type" value="Genomic_DNA"/>
</dbReference>
<feature type="compositionally biased region" description="Polar residues" evidence="1">
    <location>
        <begin position="23"/>
        <end position="33"/>
    </location>
</feature>
<keyword evidence="3" id="KW-1185">Reference proteome</keyword>
<dbReference type="AlphaFoldDB" id="A0AAW1HZD5"/>
<comment type="caution">
    <text evidence="2">The sequence shown here is derived from an EMBL/GenBank/DDBJ whole genome shotgun (WGS) entry which is preliminary data.</text>
</comment>
<feature type="region of interest" description="Disordered" evidence="1">
    <location>
        <begin position="21"/>
        <end position="55"/>
    </location>
</feature>
<organism evidence="2 3">
    <name type="scientific">Saponaria officinalis</name>
    <name type="common">Common soapwort</name>
    <name type="synonym">Lychnis saponaria</name>
    <dbReference type="NCBI Taxonomy" id="3572"/>
    <lineage>
        <taxon>Eukaryota</taxon>
        <taxon>Viridiplantae</taxon>
        <taxon>Streptophyta</taxon>
        <taxon>Embryophyta</taxon>
        <taxon>Tracheophyta</taxon>
        <taxon>Spermatophyta</taxon>
        <taxon>Magnoliopsida</taxon>
        <taxon>eudicotyledons</taxon>
        <taxon>Gunneridae</taxon>
        <taxon>Pentapetalae</taxon>
        <taxon>Caryophyllales</taxon>
        <taxon>Caryophyllaceae</taxon>
        <taxon>Caryophylleae</taxon>
        <taxon>Saponaria</taxon>
    </lineage>
</organism>
<evidence type="ECO:0000313" key="3">
    <source>
        <dbReference type="Proteomes" id="UP001443914"/>
    </source>
</evidence>
<evidence type="ECO:0000313" key="2">
    <source>
        <dbReference type="EMBL" id="KAK9682190.1"/>
    </source>
</evidence>
<feature type="compositionally biased region" description="Basic and acidic residues" evidence="1">
    <location>
        <begin position="34"/>
        <end position="55"/>
    </location>
</feature>
<dbReference type="Proteomes" id="UP001443914">
    <property type="component" value="Unassembled WGS sequence"/>
</dbReference>